<feature type="region of interest" description="Disordered" evidence="1">
    <location>
        <begin position="1"/>
        <end position="50"/>
    </location>
</feature>
<feature type="compositionally biased region" description="Low complexity" evidence="1">
    <location>
        <begin position="351"/>
        <end position="367"/>
    </location>
</feature>
<comment type="caution">
    <text evidence="2">The sequence shown here is derived from an EMBL/GenBank/DDBJ whole genome shotgun (WGS) entry which is preliminary data.</text>
</comment>
<proteinExistence type="predicted"/>
<feature type="region of interest" description="Disordered" evidence="1">
    <location>
        <begin position="545"/>
        <end position="566"/>
    </location>
</feature>
<gene>
    <name evidence="2" type="ORF">OFUS_LOCUS3095</name>
</gene>
<feature type="compositionally biased region" description="Polar residues" evidence="1">
    <location>
        <begin position="926"/>
        <end position="949"/>
    </location>
</feature>
<dbReference type="EMBL" id="CAIIXF020000001">
    <property type="protein sequence ID" value="CAH1775846.1"/>
    <property type="molecule type" value="Genomic_DNA"/>
</dbReference>
<feature type="region of interest" description="Disordered" evidence="1">
    <location>
        <begin position="258"/>
        <end position="278"/>
    </location>
</feature>
<feature type="region of interest" description="Disordered" evidence="1">
    <location>
        <begin position="351"/>
        <end position="379"/>
    </location>
</feature>
<feature type="compositionally biased region" description="Polar residues" evidence="1">
    <location>
        <begin position="106"/>
        <end position="122"/>
    </location>
</feature>
<evidence type="ECO:0000313" key="2">
    <source>
        <dbReference type="EMBL" id="CAH1775846.1"/>
    </source>
</evidence>
<evidence type="ECO:0000313" key="3">
    <source>
        <dbReference type="Proteomes" id="UP000749559"/>
    </source>
</evidence>
<feature type="compositionally biased region" description="Polar residues" evidence="1">
    <location>
        <begin position="472"/>
        <end position="484"/>
    </location>
</feature>
<sequence length="1106" mass="112152">GTDATVGNFTVSKDDDNSITTSDGSGNTVTVTDTGDITDQDGNDLDLSSGDNTIVGGIIVTKVDSDTVVVSDDSDNELIITVVPDETTGTSDGSDSGGSSPITDSNGNSINLSNGQSSTVGDLTVAQTDDGTYVITDSSSGNTVTVTGSVVTDNNDNILYITPGGTQTTADGDFTVKHPGDDTYVVTATSDGSKIEITVPSTAVPEIVLSNRQGNEIDVSPSGSETIGDLTVSLSADGETFTISDGSSGGSIGVSGETITGSNGDAISISPGSTTQADGVSIKRVDDDTYVVSTGSPANDIIVTVPTTTVSGVTDQQGNTIDVSQGSPSTEGDITVTEVIPGTYRVVDGSSGSSVTISGTGVTSSTGNHVNLSPGGSKQFGDMTVRQLDSDSYVVSDGSSESEVTITVPAQPAGTVITNDAGNLIGVAPGVNASVGGMTVSKPDGNTHVFTDTNGDGVTISTAPGTPGAVITDNNGNNVDLSEGGSTTVGSLTIGKDDETTITVTDDSDNTVTITIPPPTSDGITVHAPYTPGGDIVIFDSNGNPITTDTGSGTGTGSESGTGSDITVTTETTEDGETEYHVHNPDGTEVIITEDDNGYLNVEVVTPKTSCSGNTGDLAGSCDGNTFNDIDSDLNSEEDISEACTNCLVEGDEDSTPFVYTYETPTGVTYEEPQNFNGSCICGFYLDDCCVTIVDTNTNDTHATTSIVNGTFTTYDGVQYDLDVRGEYEFYNNNNTNSSVHVRITPCGDTTCVSQTQVSTTDSDVVVHAPYTNDSDVVVFDGEGNPIDFSGDTCTSNCTSTSITSDDGSTIVSLTTGKEATVNDVTISRTGEDTYEVTDPSTGNGFTITTTITSDGITSTDITDTDGNSVDLSPGSSETIDGVTLTQVDDDTYTVSSGSSDSEITINVPTPTSTQEGTGSTTTITDGNGNPVNTSPGQSITTGDVTVSQPTDGTIVINDGSSDNSSITITDSGITGSDGNVINISPGSNTTSGNLTIVRIDEDTYVVVDSDGNEVTVTVTSPTETVITDSNGNKVNVSGESAATVGTLTVSQNADDTISVTDSGTGTTITVTPTGLTDNDGNSVNLSPGTTAVISGQTVIELMRTH</sequence>
<dbReference type="Proteomes" id="UP000749559">
    <property type="component" value="Unassembled WGS sequence"/>
</dbReference>
<feature type="region of interest" description="Disordered" evidence="1">
    <location>
        <begin position="82"/>
        <end position="122"/>
    </location>
</feature>
<accession>A0A8S4N3H7</accession>
<organism evidence="2 3">
    <name type="scientific">Owenia fusiformis</name>
    <name type="common">Polychaete worm</name>
    <dbReference type="NCBI Taxonomy" id="6347"/>
    <lineage>
        <taxon>Eukaryota</taxon>
        <taxon>Metazoa</taxon>
        <taxon>Spiralia</taxon>
        <taxon>Lophotrochozoa</taxon>
        <taxon>Annelida</taxon>
        <taxon>Polychaeta</taxon>
        <taxon>Sedentaria</taxon>
        <taxon>Canalipalpata</taxon>
        <taxon>Sabellida</taxon>
        <taxon>Oweniida</taxon>
        <taxon>Oweniidae</taxon>
        <taxon>Owenia</taxon>
    </lineage>
</organism>
<feature type="compositionally biased region" description="Low complexity" evidence="1">
    <location>
        <begin position="85"/>
        <end position="105"/>
    </location>
</feature>
<feature type="non-terminal residue" evidence="2">
    <location>
        <position position="1"/>
    </location>
</feature>
<feature type="region of interest" description="Disordered" evidence="1">
    <location>
        <begin position="893"/>
        <end position="949"/>
    </location>
</feature>
<feature type="compositionally biased region" description="Low complexity" evidence="1">
    <location>
        <begin position="909"/>
        <end position="925"/>
    </location>
</feature>
<feature type="region of interest" description="Disordered" evidence="1">
    <location>
        <begin position="465"/>
        <end position="484"/>
    </location>
</feature>
<protein>
    <submittedName>
        <fullName evidence="2">Uncharacterized protein</fullName>
    </submittedName>
</protein>
<dbReference type="AlphaFoldDB" id="A0A8S4N3H7"/>
<keyword evidence="3" id="KW-1185">Reference proteome</keyword>
<evidence type="ECO:0000256" key="1">
    <source>
        <dbReference type="SAM" id="MobiDB-lite"/>
    </source>
</evidence>
<feature type="compositionally biased region" description="Polar residues" evidence="1">
    <location>
        <begin position="1"/>
        <end position="11"/>
    </location>
</feature>
<feature type="compositionally biased region" description="Low complexity" evidence="1">
    <location>
        <begin position="23"/>
        <end position="35"/>
    </location>
</feature>
<name>A0A8S4N3H7_OWEFU</name>
<feature type="compositionally biased region" description="Polar residues" evidence="1">
    <location>
        <begin position="893"/>
        <end position="908"/>
    </location>
</feature>
<reference evidence="2" key="1">
    <citation type="submission" date="2022-03" db="EMBL/GenBank/DDBJ databases">
        <authorList>
            <person name="Martin C."/>
        </authorList>
    </citation>
    <scope>NUCLEOTIDE SEQUENCE</scope>
</reference>